<dbReference type="Proteomes" id="UP000244722">
    <property type="component" value="Unassembled WGS sequence"/>
</dbReference>
<comment type="caution">
    <text evidence="1">The sequence shown here is derived from an EMBL/GenBank/DDBJ whole genome shotgun (WGS) entry which is preliminary data.</text>
</comment>
<sequence>MFGSGVLLLYVTCVYRLGHLDHPIYLKFLLPHLLAPKSCLDGALATNSQDECWKDAVYPSASIGSMVHNWLSKYEPKEKKVGFCVMFVIAGI</sequence>
<dbReference type="AlphaFoldDB" id="A0A2T6ZWX6"/>
<keyword evidence="2" id="KW-1185">Reference proteome</keyword>
<name>A0A2T6ZWX6_TUBBO</name>
<gene>
    <name evidence="1" type="ORF">B9Z19DRAFT_773505</name>
</gene>
<evidence type="ECO:0000313" key="1">
    <source>
        <dbReference type="EMBL" id="PUU79960.1"/>
    </source>
</evidence>
<protein>
    <submittedName>
        <fullName evidence="1">Uncharacterized protein</fullName>
    </submittedName>
</protein>
<accession>A0A2T6ZWX6</accession>
<proteinExistence type="predicted"/>
<dbReference type="EMBL" id="NESQ01000077">
    <property type="protein sequence ID" value="PUU79960.1"/>
    <property type="molecule type" value="Genomic_DNA"/>
</dbReference>
<organism evidence="1 2">
    <name type="scientific">Tuber borchii</name>
    <name type="common">White truffle</name>
    <dbReference type="NCBI Taxonomy" id="42251"/>
    <lineage>
        <taxon>Eukaryota</taxon>
        <taxon>Fungi</taxon>
        <taxon>Dikarya</taxon>
        <taxon>Ascomycota</taxon>
        <taxon>Pezizomycotina</taxon>
        <taxon>Pezizomycetes</taxon>
        <taxon>Pezizales</taxon>
        <taxon>Tuberaceae</taxon>
        <taxon>Tuber</taxon>
    </lineage>
</organism>
<evidence type="ECO:0000313" key="2">
    <source>
        <dbReference type="Proteomes" id="UP000244722"/>
    </source>
</evidence>
<reference evidence="1 2" key="1">
    <citation type="submission" date="2017-04" db="EMBL/GenBank/DDBJ databases">
        <title>Draft genome sequence of Tuber borchii Vittad., a whitish edible truffle.</title>
        <authorList>
            <consortium name="DOE Joint Genome Institute"/>
            <person name="Murat C."/>
            <person name="Kuo A."/>
            <person name="Barry K.W."/>
            <person name="Clum A."/>
            <person name="Dockter R.B."/>
            <person name="Fauchery L."/>
            <person name="Iotti M."/>
            <person name="Kohler A."/>
            <person name="Labutti K."/>
            <person name="Lindquist E.A."/>
            <person name="Lipzen A."/>
            <person name="Ohm R.A."/>
            <person name="Wang M."/>
            <person name="Grigoriev I.V."/>
            <person name="Zambonelli A."/>
            <person name="Martin F.M."/>
        </authorList>
    </citation>
    <scope>NUCLEOTIDE SEQUENCE [LARGE SCALE GENOMIC DNA]</scope>
    <source>
        <strain evidence="1 2">Tbo3840</strain>
    </source>
</reference>